<dbReference type="EMBL" id="BPLR01013045">
    <property type="protein sequence ID" value="GIY58286.1"/>
    <property type="molecule type" value="Genomic_DNA"/>
</dbReference>
<dbReference type="AlphaFoldDB" id="A0AAV4UK97"/>
<organism evidence="2 3">
    <name type="scientific">Caerostris extrusa</name>
    <name type="common">Bark spider</name>
    <name type="synonym">Caerostris bankana</name>
    <dbReference type="NCBI Taxonomy" id="172846"/>
    <lineage>
        <taxon>Eukaryota</taxon>
        <taxon>Metazoa</taxon>
        <taxon>Ecdysozoa</taxon>
        <taxon>Arthropoda</taxon>
        <taxon>Chelicerata</taxon>
        <taxon>Arachnida</taxon>
        <taxon>Araneae</taxon>
        <taxon>Araneomorphae</taxon>
        <taxon>Entelegynae</taxon>
        <taxon>Araneoidea</taxon>
        <taxon>Araneidae</taxon>
        <taxon>Caerostris</taxon>
    </lineage>
</organism>
<dbReference type="Proteomes" id="UP001054945">
    <property type="component" value="Unassembled WGS sequence"/>
</dbReference>
<evidence type="ECO:0000313" key="3">
    <source>
        <dbReference type="Proteomes" id="UP001054945"/>
    </source>
</evidence>
<comment type="caution">
    <text evidence="2">The sequence shown here is derived from an EMBL/GenBank/DDBJ whole genome shotgun (WGS) entry which is preliminary data.</text>
</comment>
<gene>
    <name evidence="2" type="ORF">CEXT_158651</name>
</gene>
<proteinExistence type="predicted"/>
<name>A0AAV4UK97_CAEEX</name>
<feature type="region of interest" description="Disordered" evidence="1">
    <location>
        <begin position="1"/>
        <end position="30"/>
    </location>
</feature>
<accession>A0AAV4UK97</accession>
<sequence length="121" mass="13358">MSGGRRKRRADEGDLTKRCAPHARRSSYSNTLNSSLQISTGINWVNRILGFCKEEPFSPEDHKSGIWRNGVFRITVGINGGGEGDGCCRWTTLEDVGNSPESVIEKEKMFSGAERLSPGRV</sequence>
<evidence type="ECO:0000256" key="1">
    <source>
        <dbReference type="SAM" id="MobiDB-lite"/>
    </source>
</evidence>
<evidence type="ECO:0000313" key="2">
    <source>
        <dbReference type="EMBL" id="GIY58286.1"/>
    </source>
</evidence>
<keyword evidence="3" id="KW-1185">Reference proteome</keyword>
<reference evidence="2 3" key="1">
    <citation type="submission" date="2021-06" db="EMBL/GenBank/DDBJ databases">
        <title>Caerostris extrusa draft genome.</title>
        <authorList>
            <person name="Kono N."/>
            <person name="Arakawa K."/>
        </authorList>
    </citation>
    <scope>NUCLEOTIDE SEQUENCE [LARGE SCALE GENOMIC DNA]</scope>
</reference>
<protein>
    <submittedName>
        <fullName evidence="2">Uncharacterized protein</fullName>
    </submittedName>
</protein>